<dbReference type="SMART" id="SM00052">
    <property type="entry name" value="EAL"/>
    <property type="match status" value="1"/>
</dbReference>
<keyword evidence="3" id="KW-1185">Reference proteome</keyword>
<reference evidence="2 3" key="1">
    <citation type="journal article" date="2015" name="Genome Announc.">
        <title>Expanding the biotechnology potential of lactobacilli through comparative genomics of 213 strains and associated genera.</title>
        <authorList>
            <person name="Sun Z."/>
            <person name="Harris H.M."/>
            <person name="McCann A."/>
            <person name="Guo C."/>
            <person name="Argimon S."/>
            <person name="Zhang W."/>
            <person name="Yang X."/>
            <person name="Jeffery I.B."/>
            <person name="Cooney J.C."/>
            <person name="Kagawa T.F."/>
            <person name="Liu W."/>
            <person name="Song Y."/>
            <person name="Salvetti E."/>
            <person name="Wrobel A."/>
            <person name="Rasinkangas P."/>
            <person name="Parkhill J."/>
            <person name="Rea M.C."/>
            <person name="O'Sullivan O."/>
            <person name="Ritari J."/>
            <person name="Douillard F.P."/>
            <person name="Paul Ross R."/>
            <person name="Yang R."/>
            <person name="Briner A.E."/>
            <person name="Felis G.E."/>
            <person name="de Vos W.M."/>
            <person name="Barrangou R."/>
            <person name="Klaenhammer T.R."/>
            <person name="Caufield P.W."/>
            <person name="Cui Y."/>
            <person name="Zhang H."/>
            <person name="O'Toole P.W."/>
        </authorList>
    </citation>
    <scope>NUCLEOTIDE SEQUENCE [LARGE SCALE GENOMIC DNA]</scope>
    <source>
        <strain evidence="2 3">DSM 20183</strain>
    </source>
</reference>
<name>A0A0R1JAX5_9LACO</name>
<dbReference type="OrthoDB" id="8731447at2"/>
<accession>A0A0R1JAX5</accession>
<dbReference type="InterPro" id="IPR050706">
    <property type="entry name" value="Cyclic-di-GMP_PDE-like"/>
</dbReference>
<dbReference type="Gene3D" id="3.20.20.450">
    <property type="entry name" value="EAL domain"/>
    <property type="match status" value="1"/>
</dbReference>
<dbReference type="SUPFAM" id="SSF141868">
    <property type="entry name" value="EAL domain-like"/>
    <property type="match status" value="1"/>
</dbReference>
<organism evidence="2 3">
    <name type="scientific">Companilactobacillus tucceti DSM 20183</name>
    <dbReference type="NCBI Taxonomy" id="1423811"/>
    <lineage>
        <taxon>Bacteria</taxon>
        <taxon>Bacillati</taxon>
        <taxon>Bacillota</taxon>
        <taxon>Bacilli</taxon>
        <taxon>Lactobacillales</taxon>
        <taxon>Lactobacillaceae</taxon>
        <taxon>Companilactobacillus</taxon>
    </lineage>
</organism>
<dbReference type="STRING" id="1423811.FC72_GL001554"/>
<dbReference type="PANTHER" id="PTHR33121:SF70">
    <property type="entry name" value="SIGNALING PROTEIN YKOW"/>
    <property type="match status" value="1"/>
</dbReference>
<dbReference type="AlphaFoldDB" id="A0A0R1JAX5"/>
<dbReference type="PANTHER" id="PTHR33121">
    <property type="entry name" value="CYCLIC DI-GMP PHOSPHODIESTERASE PDEF"/>
    <property type="match status" value="1"/>
</dbReference>
<sequence length="224" mass="26111">MYRYFIQPQLNKYNNTLIGYELLMKHDTPDGWRPPLHFSDIPSHTLAEVLVATTKLLSLKIGSVSVNLNRTQLMDPEVRKAIILSQSQLRPLKLVVELTEEPGNEQWSNEDLIPLIQQFKNYGMDFSLDDVGTGENKLDHIRSLVPLADEMKFAIQNFSEKLRDPDIENKVIFWRDFTKEHNLRFILEGIEDKNDDRLADTLEIDLRQGYFYGRPHLLKLEGDK</sequence>
<proteinExistence type="predicted"/>
<dbReference type="InterPro" id="IPR001633">
    <property type="entry name" value="EAL_dom"/>
</dbReference>
<evidence type="ECO:0000313" key="2">
    <source>
        <dbReference type="EMBL" id="KRK65178.1"/>
    </source>
</evidence>
<evidence type="ECO:0000313" key="3">
    <source>
        <dbReference type="Proteomes" id="UP000050929"/>
    </source>
</evidence>
<feature type="domain" description="EAL" evidence="1">
    <location>
        <begin position="1"/>
        <end position="224"/>
    </location>
</feature>
<comment type="caution">
    <text evidence="2">The sequence shown here is derived from an EMBL/GenBank/DDBJ whole genome shotgun (WGS) entry which is preliminary data.</text>
</comment>
<dbReference type="EMBL" id="AZDG01000004">
    <property type="protein sequence ID" value="KRK65178.1"/>
    <property type="molecule type" value="Genomic_DNA"/>
</dbReference>
<dbReference type="PATRIC" id="fig|1423811.3.peg.1579"/>
<dbReference type="PROSITE" id="PS50883">
    <property type="entry name" value="EAL"/>
    <property type="match status" value="1"/>
</dbReference>
<dbReference type="Pfam" id="PF00563">
    <property type="entry name" value="EAL"/>
    <property type="match status" value="1"/>
</dbReference>
<protein>
    <submittedName>
        <fullName evidence="2">C-di-GMP-specific phosphodiesterase</fullName>
    </submittedName>
</protein>
<evidence type="ECO:0000259" key="1">
    <source>
        <dbReference type="PROSITE" id="PS50883"/>
    </source>
</evidence>
<dbReference type="GO" id="GO:0071111">
    <property type="term" value="F:cyclic-guanylate-specific phosphodiesterase activity"/>
    <property type="evidence" value="ECO:0007669"/>
    <property type="project" value="InterPro"/>
</dbReference>
<dbReference type="RefSeq" id="WP_057764564.1">
    <property type="nucleotide sequence ID" value="NZ_AZDG01000004.1"/>
</dbReference>
<dbReference type="Proteomes" id="UP000050929">
    <property type="component" value="Unassembled WGS sequence"/>
</dbReference>
<gene>
    <name evidence="2" type="ORF">FC72_GL001554</name>
</gene>
<dbReference type="InterPro" id="IPR035919">
    <property type="entry name" value="EAL_sf"/>
</dbReference>